<keyword evidence="2" id="KW-1185">Reference proteome</keyword>
<proteinExistence type="predicted"/>
<sequence>MRITQEDEEWFLGLDEFVQLKIRAGIERLKRSGPSLGRPDVDTLYGAKKVKNLKEMRVNAQNRPYRIFFLLLIRIEKPCFYVMV</sequence>
<dbReference type="RefSeq" id="WP_371845063.1">
    <property type="nucleotide sequence ID" value="NZ_JBGMEL010000042.1"/>
</dbReference>
<dbReference type="Proteomes" id="UP001569414">
    <property type="component" value="Unassembled WGS sequence"/>
</dbReference>
<dbReference type="Pfam" id="PF05973">
    <property type="entry name" value="Gp49"/>
    <property type="match status" value="1"/>
</dbReference>
<comment type="caution">
    <text evidence="1">The sequence shown here is derived from an EMBL/GenBank/DDBJ whole genome shotgun (WGS) entry which is preliminary data.</text>
</comment>
<evidence type="ECO:0000313" key="2">
    <source>
        <dbReference type="Proteomes" id="UP001569414"/>
    </source>
</evidence>
<dbReference type="InterPro" id="IPR009241">
    <property type="entry name" value="HigB-like"/>
</dbReference>
<reference evidence="1 2" key="1">
    <citation type="submission" date="2024-08" db="EMBL/GenBank/DDBJ databases">
        <authorList>
            <person name="Ishaq N."/>
        </authorList>
    </citation>
    <scope>NUCLEOTIDE SEQUENCE [LARGE SCALE GENOMIC DNA]</scope>
    <source>
        <strain evidence="1 2">JCM 30400</strain>
    </source>
</reference>
<protein>
    <submittedName>
        <fullName evidence="1">Type II toxin-antitoxin system RelE/ParE family toxin</fullName>
    </submittedName>
</protein>
<dbReference type="EMBL" id="JBGMEL010000042">
    <property type="protein sequence ID" value="MFA0792684.1"/>
    <property type="molecule type" value="Genomic_DNA"/>
</dbReference>
<name>A0ABV4NT20_9GAMM</name>
<organism evidence="1 2">
    <name type="scientific">Microbulbifer echini</name>
    <dbReference type="NCBI Taxonomy" id="1529067"/>
    <lineage>
        <taxon>Bacteria</taxon>
        <taxon>Pseudomonadati</taxon>
        <taxon>Pseudomonadota</taxon>
        <taxon>Gammaproteobacteria</taxon>
        <taxon>Cellvibrionales</taxon>
        <taxon>Microbulbiferaceae</taxon>
        <taxon>Microbulbifer</taxon>
    </lineage>
</organism>
<accession>A0ABV4NT20</accession>
<gene>
    <name evidence="1" type="ORF">ACCI51_19320</name>
</gene>
<evidence type="ECO:0000313" key="1">
    <source>
        <dbReference type="EMBL" id="MFA0792684.1"/>
    </source>
</evidence>